<keyword evidence="3" id="KW-0812">Transmembrane</keyword>
<dbReference type="PANTHER" id="PTHR23033:SF47">
    <property type="entry name" value="APPLE DOMAIN-CONTAINING PROTEIN-RELATED"/>
    <property type="match status" value="1"/>
</dbReference>
<dbReference type="EMBL" id="MCGO01000020">
    <property type="protein sequence ID" value="ORY45161.1"/>
    <property type="molecule type" value="Genomic_DNA"/>
</dbReference>
<dbReference type="OrthoDB" id="414175at2759"/>
<comment type="caution">
    <text evidence="8">The sequence shown here is derived from an EMBL/GenBank/DDBJ whole genome shotgun (WGS) entry which is preliminary data.</text>
</comment>
<evidence type="ECO:0000313" key="9">
    <source>
        <dbReference type="Proteomes" id="UP000193642"/>
    </source>
</evidence>
<reference evidence="8 9" key="1">
    <citation type="submission" date="2016-07" db="EMBL/GenBank/DDBJ databases">
        <title>Pervasive Adenine N6-methylation of Active Genes in Fungi.</title>
        <authorList>
            <consortium name="DOE Joint Genome Institute"/>
            <person name="Mondo S.J."/>
            <person name="Dannebaum R.O."/>
            <person name="Kuo R.C."/>
            <person name="Labutti K."/>
            <person name="Haridas S."/>
            <person name="Kuo A."/>
            <person name="Salamov A."/>
            <person name="Ahrendt S.R."/>
            <person name="Lipzen A."/>
            <person name="Sullivan W."/>
            <person name="Andreopoulos W.B."/>
            <person name="Clum A."/>
            <person name="Lindquist E."/>
            <person name="Daum C."/>
            <person name="Ramamoorthy G.K."/>
            <person name="Gryganskyi A."/>
            <person name="Culley D."/>
            <person name="Magnuson J.K."/>
            <person name="James T.Y."/>
            <person name="O'Malley M.A."/>
            <person name="Stajich J.E."/>
            <person name="Spatafora J.W."/>
            <person name="Visel A."/>
            <person name="Grigoriev I.V."/>
        </authorList>
    </citation>
    <scope>NUCLEOTIDE SEQUENCE [LARGE SCALE GENOMIC DNA]</scope>
    <source>
        <strain evidence="8 9">JEL800</strain>
    </source>
</reference>
<evidence type="ECO:0000256" key="7">
    <source>
        <dbReference type="SAM" id="MobiDB-lite"/>
    </source>
</evidence>
<feature type="region of interest" description="Disordered" evidence="7">
    <location>
        <begin position="110"/>
        <end position="159"/>
    </location>
</feature>
<keyword evidence="6" id="KW-0472">Membrane</keyword>
<dbReference type="Gene3D" id="3.90.550.50">
    <property type="match status" value="1"/>
</dbReference>
<feature type="compositionally biased region" description="Acidic residues" evidence="7">
    <location>
        <begin position="117"/>
        <end position="131"/>
    </location>
</feature>
<name>A0A1Y2CDM3_9FUNG</name>
<protein>
    <submittedName>
        <fullName evidence="8">Uncharacterized protein</fullName>
    </submittedName>
</protein>
<evidence type="ECO:0000256" key="2">
    <source>
        <dbReference type="ARBA" id="ARBA00006462"/>
    </source>
</evidence>
<comment type="subcellular location">
    <subcellularLocation>
        <location evidence="1">Membrane</location>
        <topology evidence="1">Single-pass type II membrane protein</topology>
    </subcellularLocation>
</comment>
<dbReference type="PANTHER" id="PTHR23033">
    <property type="entry name" value="BETA1,3-GALACTOSYLTRANSFERASE"/>
    <property type="match status" value="1"/>
</dbReference>
<keyword evidence="9" id="KW-1185">Reference proteome</keyword>
<evidence type="ECO:0000256" key="5">
    <source>
        <dbReference type="ARBA" id="ARBA00022989"/>
    </source>
</evidence>
<sequence length="384" mass="42690">MRTEKVIAVAACLIALILLGLLTIQQFESVKEEPRPFVANNDAVVQSDDVSIAVGIRASKDSNVALLLLTALSNTENIVVFADPPVDVPKLGRVEIVDAVTDLIAKTKKAIRAESNREDDEEEEEQIDEGESVQKRLQRRQDQNELGEDDVNGFREGYDADMPEEGAAQLDRPFIPPAQVVIKPMTRPYRELKKEEIDRQKHLPALKHLAAKYPASDWYLLIDANSFPFMDNMKKHLKDMDPEEPVFTGQGMLWSGCGYKELGKGPTMAAGEGGVLVSRGAMRKLIERVDKCIIKYQSCWAGDIRLALCLNEDGIKLTGANTLITNSPSQKDFTFNDDPCLRPSVLGKVSPKDVQSLYELQQQSPDGIVTIAEIYKLFYPIAET</sequence>
<dbReference type="Pfam" id="PF04646">
    <property type="entry name" value="DUF604"/>
    <property type="match status" value="1"/>
</dbReference>
<dbReference type="InterPro" id="IPR006740">
    <property type="entry name" value="DUF604"/>
</dbReference>
<evidence type="ECO:0000256" key="6">
    <source>
        <dbReference type="ARBA" id="ARBA00023136"/>
    </source>
</evidence>
<dbReference type="GO" id="GO:0016020">
    <property type="term" value="C:membrane"/>
    <property type="evidence" value="ECO:0007669"/>
    <property type="project" value="UniProtKB-SubCell"/>
</dbReference>
<evidence type="ECO:0000256" key="4">
    <source>
        <dbReference type="ARBA" id="ARBA00022968"/>
    </source>
</evidence>
<proteinExistence type="inferred from homology"/>
<evidence type="ECO:0000256" key="1">
    <source>
        <dbReference type="ARBA" id="ARBA00004606"/>
    </source>
</evidence>
<dbReference type="STRING" id="329046.A0A1Y2CDM3"/>
<keyword evidence="5" id="KW-1133">Transmembrane helix</keyword>
<keyword evidence="4" id="KW-0735">Signal-anchor</keyword>
<accession>A0A1Y2CDM3</accession>
<dbReference type="AlphaFoldDB" id="A0A1Y2CDM3"/>
<gene>
    <name evidence="8" type="ORF">BCR33DRAFT_850046</name>
</gene>
<evidence type="ECO:0000313" key="8">
    <source>
        <dbReference type="EMBL" id="ORY45161.1"/>
    </source>
</evidence>
<organism evidence="8 9">
    <name type="scientific">Rhizoclosmatium globosum</name>
    <dbReference type="NCBI Taxonomy" id="329046"/>
    <lineage>
        <taxon>Eukaryota</taxon>
        <taxon>Fungi</taxon>
        <taxon>Fungi incertae sedis</taxon>
        <taxon>Chytridiomycota</taxon>
        <taxon>Chytridiomycota incertae sedis</taxon>
        <taxon>Chytridiomycetes</taxon>
        <taxon>Chytridiales</taxon>
        <taxon>Chytriomycetaceae</taxon>
        <taxon>Rhizoclosmatium</taxon>
    </lineage>
</organism>
<dbReference type="InterPro" id="IPR026050">
    <property type="entry name" value="C1GALT1/C1GALT1_chp1"/>
</dbReference>
<comment type="similarity">
    <text evidence="2">Belongs to the glycosyltransferase 31 family. Beta3-Gal-T subfamily.</text>
</comment>
<dbReference type="Proteomes" id="UP000193642">
    <property type="component" value="Unassembled WGS sequence"/>
</dbReference>
<evidence type="ECO:0000256" key="3">
    <source>
        <dbReference type="ARBA" id="ARBA00022692"/>
    </source>
</evidence>